<reference evidence="1" key="1">
    <citation type="submission" date="2024-01" db="EMBL/GenBank/DDBJ databases">
        <title>De novo genome assembly and pan-genome analysis of the fast-growing Indian isolates of Synechococcus elongatus: Potential chassis for bioproduction.</title>
        <authorList>
            <person name="Jain V.S."/>
            <person name="Schubert M.G."/>
            <person name="Pritam P."/>
            <person name="Sarnaik A.P."/>
            <person name="Jaiswal D."/>
            <person name="Church G.M."/>
            <person name="Wangikar P."/>
        </authorList>
    </citation>
    <scope>NUCLEOTIDE SEQUENCE</scope>
    <source>
        <strain evidence="1">PCC 11801</strain>
    </source>
</reference>
<sequence>MFNKNEQSKILNKRAHMVAAEVDIQLALSRFSSQTGIPAHLEPSYETEKNDCFWSEGIVSLHSRAGLSHWQVVARPIKNAAEIAAIANIKDFSDRSLLLITSQLSPGLAQTCRTLDQAFIDTAGNAFIQKGNLLIFISGQRARSTKTTAFTGKSLTPVGLKVLFLLLSYPEFISAPFRVIARASGVSLGSVAATIADLEKRGYLIASKRGRPLILQHQAQLLEEWLLEYPLRLRPKLTCWRFAIAPETWRSIQPADYGGLWGGEPAAALLRQSLRPEQLTLYLDPVTAAKSVTQLVRDYRLRHDPAGKLEVFAAFWSFAELPSLMKQCVPLPIVIADLQASLDPRNLEIAQDLKIWWSHYPENFSYRVINTL</sequence>
<dbReference type="Proteomes" id="UP000267249">
    <property type="component" value="Plasmid p11801_1"/>
</dbReference>
<gene>
    <name evidence="1" type="ORF">DOP62_14080</name>
</gene>
<evidence type="ECO:0000313" key="1">
    <source>
        <dbReference type="EMBL" id="WVS92214.1"/>
    </source>
</evidence>
<accession>A0ACD5A3G4</accession>
<proteinExistence type="predicted"/>
<evidence type="ECO:0000313" key="2">
    <source>
        <dbReference type="Proteomes" id="UP000267249"/>
    </source>
</evidence>
<protein>
    <submittedName>
        <fullName evidence="1">Type IV toxin-antitoxin system AbiEi family antitoxin</fullName>
    </submittedName>
</protein>
<name>A0ACD5A3G4_SYNEL</name>
<organism evidence="1 2">
    <name type="scientific">Synechococcus elongatus PCC 11801</name>
    <dbReference type="NCBI Taxonomy" id="2219813"/>
    <lineage>
        <taxon>Bacteria</taxon>
        <taxon>Bacillati</taxon>
        <taxon>Cyanobacteriota</taxon>
        <taxon>Cyanophyceae</taxon>
        <taxon>Synechococcales</taxon>
        <taxon>Synechococcaceae</taxon>
        <taxon>Synechococcus</taxon>
    </lineage>
</organism>
<dbReference type="EMBL" id="CP143528">
    <property type="protein sequence ID" value="WVS92214.1"/>
    <property type="molecule type" value="Genomic_DNA"/>
</dbReference>
<geneLocation type="plasmid" evidence="1 2">
    <name>p11801_1</name>
</geneLocation>
<keyword evidence="1" id="KW-0614">Plasmid</keyword>